<feature type="domain" description="Resolvase HTH" evidence="2">
    <location>
        <begin position="5"/>
        <end position="34"/>
    </location>
</feature>
<dbReference type="InterPro" id="IPR009057">
    <property type="entry name" value="Homeodomain-like_sf"/>
</dbReference>
<evidence type="ECO:0000259" key="2">
    <source>
        <dbReference type="Pfam" id="PF02796"/>
    </source>
</evidence>
<sequence>MISVEDWALIRRLVADGIPQRQVARDLGIGRSTVVNRPGSDGGSGVSTLGDGQSLGQAGHGCRTVPSASLVQPLLGEPSPGVPPHLAKFMESVAVELLARG</sequence>
<organism evidence="3 4">
    <name type="scientific">Mumia xiangluensis</name>
    <dbReference type="NCBI Taxonomy" id="1678900"/>
    <lineage>
        <taxon>Bacteria</taxon>
        <taxon>Bacillati</taxon>
        <taxon>Actinomycetota</taxon>
        <taxon>Actinomycetes</taxon>
        <taxon>Propionibacteriales</taxon>
        <taxon>Nocardioidaceae</taxon>
        <taxon>Mumia</taxon>
    </lineage>
</organism>
<reference evidence="4" key="1">
    <citation type="journal article" date="2019" name="Int. J. Syst. Evol. Microbiol.">
        <title>The Global Catalogue of Microorganisms (GCM) 10K type strain sequencing project: providing services to taxonomists for standard genome sequencing and annotation.</title>
        <authorList>
            <consortium name="The Broad Institute Genomics Platform"/>
            <consortium name="The Broad Institute Genome Sequencing Center for Infectious Disease"/>
            <person name="Wu L."/>
            <person name="Ma J."/>
        </authorList>
    </citation>
    <scope>NUCLEOTIDE SEQUENCE [LARGE SCALE GENOMIC DNA]</scope>
    <source>
        <strain evidence="4">CGMCC 4.7198</strain>
    </source>
</reference>
<keyword evidence="4" id="KW-1185">Reference proteome</keyword>
<evidence type="ECO:0000256" key="1">
    <source>
        <dbReference type="SAM" id="MobiDB-lite"/>
    </source>
</evidence>
<accession>A0ABW1QJQ0</accession>
<dbReference type="Gene3D" id="1.10.10.60">
    <property type="entry name" value="Homeodomain-like"/>
    <property type="match status" value="1"/>
</dbReference>
<dbReference type="Pfam" id="PF02796">
    <property type="entry name" value="HTH_7"/>
    <property type="match status" value="1"/>
</dbReference>
<dbReference type="EMBL" id="JBHSQL010000004">
    <property type="protein sequence ID" value="MFC6148857.1"/>
    <property type="molecule type" value="Genomic_DNA"/>
</dbReference>
<name>A0ABW1QJQ0_9ACTN</name>
<dbReference type="InterPro" id="IPR006120">
    <property type="entry name" value="Resolvase_HTH_dom"/>
</dbReference>
<dbReference type="SUPFAM" id="SSF46689">
    <property type="entry name" value="Homeodomain-like"/>
    <property type="match status" value="1"/>
</dbReference>
<feature type="compositionally biased region" description="Polar residues" evidence="1">
    <location>
        <begin position="46"/>
        <end position="56"/>
    </location>
</feature>
<protein>
    <submittedName>
        <fullName evidence="3">Helix-turn-helix domain-containing protein</fullName>
    </submittedName>
</protein>
<gene>
    <name evidence="3" type="ORF">ACFPYK_05585</name>
</gene>
<evidence type="ECO:0000313" key="3">
    <source>
        <dbReference type="EMBL" id="MFC6148857.1"/>
    </source>
</evidence>
<dbReference type="RefSeq" id="WP_205603039.1">
    <property type="nucleotide sequence ID" value="NZ_JBHSQL010000004.1"/>
</dbReference>
<proteinExistence type="predicted"/>
<comment type="caution">
    <text evidence="3">The sequence shown here is derived from an EMBL/GenBank/DDBJ whole genome shotgun (WGS) entry which is preliminary data.</text>
</comment>
<dbReference type="Proteomes" id="UP001596097">
    <property type="component" value="Unassembled WGS sequence"/>
</dbReference>
<evidence type="ECO:0000313" key="4">
    <source>
        <dbReference type="Proteomes" id="UP001596097"/>
    </source>
</evidence>
<feature type="region of interest" description="Disordered" evidence="1">
    <location>
        <begin position="34"/>
        <end position="61"/>
    </location>
</feature>